<reference evidence="2 3" key="1">
    <citation type="submission" date="2015-03" db="EMBL/GenBank/DDBJ databases">
        <authorList>
            <consortium name="Pathogen Informatics"/>
        </authorList>
    </citation>
    <scope>NUCLEOTIDE SEQUENCE [LARGE SCALE GENOMIC DNA]</scope>
    <source>
        <strain evidence="2 3">3476</strain>
    </source>
</reference>
<evidence type="ECO:0000256" key="1">
    <source>
        <dbReference type="SAM" id="MobiDB-lite"/>
    </source>
</evidence>
<proteinExistence type="predicted"/>
<dbReference type="AlphaFoldDB" id="A0A655CYS3"/>
<protein>
    <submittedName>
        <fullName evidence="2">Uncharacterized protein</fullName>
    </submittedName>
</protein>
<sequence length="36" mass="3921">MPASGDRKITSRNKIPTTTAVKPVRPPTETPEEDSI</sequence>
<evidence type="ECO:0000313" key="2">
    <source>
        <dbReference type="EMBL" id="CNU33998.1"/>
    </source>
</evidence>
<gene>
    <name evidence="2" type="ORF">ERS008202_02511</name>
</gene>
<dbReference type="EMBL" id="CQPC01000031">
    <property type="protein sequence ID" value="CNU33998.1"/>
    <property type="molecule type" value="Genomic_DNA"/>
</dbReference>
<dbReference type="Proteomes" id="UP000039541">
    <property type="component" value="Unassembled WGS sequence"/>
</dbReference>
<name>A0A655CYS3_SALET</name>
<evidence type="ECO:0000313" key="3">
    <source>
        <dbReference type="Proteomes" id="UP000039541"/>
    </source>
</evidence>
<feature type="region of interest" description="Disordered" evidence="1">
    <location>
        <begin position="1"/>
        <end position="36"/>
    </location>
</feature>
<organism evidence="2 3">
    <name type="scientific">Salmonella enterica subsp. enterica serovar Bovismorbificans</name>
    <dbReference type="NCBI Taxonomy" id="58097"/>
    <lineage>
        <taxon>Bacteria</taxon>
        <taxon>Pseudomonadati</taxon>
        <taxon>Pseudomonadota</taxon>
        <taxon>Gammaproteobacteria</taxon>
        <taxon>Enterobacterales</taxon>
        <taxon>Enterobacteriaceae</taxon>
        <taxon>Salmonella</taxon>
    </lineage>
</organism>
<accession>A0A655CYS3</accession>